<comment type="similarity">
    <text evidence="5">Belongs to the TatC family.</text>
</comment>
<evidence type="ECO:0000256" key="2">
    <source>
        <dbReference type="ARBA" id="ARBA00022692"/>
    </source>
</evidence>
<dbReference type="GO" id="GO:0033281">
    <property type="term" value="C:TAT protein transport complex"/>
    <property type="evidence" value="ECO:0007669"/>
    <property type="project" value="UniProtKB-UniRule"/>
</dbReference>
<evidence type="ECO:0000256" key="4">
    <source>
        <dbReference type="ARBA" id="ARBA00023136"/>
    </source>
</evidence>
<keyword evidence="2 5" id="KW-0812">Transmembrane</keyword>
<dbReference type="GO" id="GO:0009977">
    <property type="term" value="F:proton motive force dependent protein transmembrane transporter activity"/>
    <property type="evidence" value="ECO:0007669"/>
    <property type="project" value="TreeGrafter"/>
</dbReference>
<protein>
    <recommendedName>
        <fullName evidence="5">Sec-independent protein translocase protein TatC</fullName>
    </recommendedName>
</protein>
<comment type="subcellular location">
    <subcellularLocation>
        <location evidence="5">Cell membrane</location>
        <topology evidence="5">Multi-pass membrane protein</topology>
    </subcellularLocation>
    <subcellularLocation>
        <location evidence="1">Membrane</location>
        <topology evidence="1">Multi-pass membrane protein</topology>
    </subcellularLocation>
</comment>
<evidence type="ECO:0000313" key="8">
    <source>
        <dbReference type="Proteomes" id="UP000286806"/>
    </source>
</evidence>
<dbReference type="EMBL" id="BGOW01000046">
    <property type="protein sequence ID" value="GBL47515.1"/>
    <property type="molecule type" value="Genomic_DNA"/>
</dbReference>
<feature type="transmembrane region" description="Helical" evidence="5">
    <location>
        <begin position="21"/>
        <end position="39"/>
    </location>
</feature>
<keyword evidence="5" id="KW-0813">Transport</keyword>
<dbReference type="GO" id="GO:0065002">
    <property type="term" value="P:intracellular protein transmembrane transport"/>
    <property type="evidence" value="ECO:0007669"/>
    <property type="project" value="TreeGrafter"/>
</dbReference>
<keyword evidence="5" id="KW-0653">Protein transport</keyword>
<keyword evidence="5" id="KW-0811">Translocation</keyword>
<evidence type="ECO:0000256" key="6">
    <source>
        <dbReference type="SAM" id="MobiDB-lite"/>
    </source>
</evidence>
<dbReference type="HAMAP" id="MF_00902">
    <property type="entry name" value="TatC"/>
    <property type="match status" value="1"/>
</dbReference>
<keyword evidence="5" id="KW-1003">Cell membrane</keyword>
<name>A0A401JHQ4_9PROT</name>
<dbReference type="PANTHER" id="PTHR30371">
    <property type="entry name" value="SEC-INDEPENDENT PROTEIN TRANSLOCASE PROTEIN TATC"/>
    <property type="match status" value="1"/>
</dbReference>
<dbReference type="PANTHER" id="PTHR30371:SF0">
    <property type="entry name" value="SEC-INDEPENDENT PROTEIN TRANSLOCASE PROTEIN TATC, CHLOROPLASTIC-RELATED"/>
    <property type="match status" value="1"/>
</dbReference>
<feature type="transmembrane region" description="Helical" evidence="5">
    <location>
        <begin position="217"/>
        <end position="237"/>
    </location>
</feature>
<feature type="transmembrane region" description="Helical" evidence="5">
    <location>
        <begin position="193"/>
        <end position="211"/>
    </location>
</feature>
<comment type="function">
    <text evidence="5">Part of the twin-arginine translocation (Tat) system that transports large folded proteins containing a characteristic twin-arginine motif in their signal peptide across membranes. Together with TatB, TatC is part of a receptor directly interacting with Tat signal peptides.</text>
</comment>
<dbReference type="InterPro" id="IPR002033">
    <property type="entry name" value="TatC"/>
</dbReference>
<sequence>MSNSASQETFISHLIELRDRLLRSVIAVIVIFLGLFHWANDLYTLLAEPLLHALPKGGQLIATEVTAPFLVPIKVTLMAAFLIALPYILYQIWAFIAPGLYSHEKRLGVPLVVASVVLFFCGMAFAYFMVFPVVFGFITGVAPVGVAVMTDITKYLDFVMTMFMAFGITFEVPVIVVLLVKIGVVSVSKLREIRPYVIVGAFVIGAIFTPPDVISQSMLAVPLWLLYELGIIVASFVSKPKPVNSETYQPLSEEEMDRELDNLGSDSDAKRIDK</sequence>
<dbReference type="Pfam" id="PF00902">
    <property type="entry name" value="TatC"/>
    <property type="match status" value="1"/>
</dbReference>
<feature type="transmembrane region" description="Helical" evidence="5">
    <location>
        <begin position="108"/>
        <end position="138"/>
    </location>
</feature>
<dbReference type="OrthoDB" id="9777044at2"/>
<keyword evidence="4 5" id="KW-0472">Membrane</keyword>
<evidence type="ECO:0000256" key="1">
    <source>
        <dbReference type="ARBA" id="ARBA00004141"/>
    </source>
</evidence>
<evidence type="ECO:0000256" key="5">
    <source>
        <dbReference type="HAMAP-Rule" id="MF_00902"/>
    </source>
</evidence>
<feature type="transmembrane region" description="Helical" evidence="5">
    <location>
        <begin position="75"/>
        <end position="96"/>
    </location>
</feature>
<dbReference type="Proteomes" id="UP000286806">
    <property type="component" value="Unassembled WGS sequence"/>
</dbReference>
<feature type="transmembrane region" description="Helical" evidence="5">
    <location>
        <begin position="158"/>
        <end position="181"/>
    </location>
</feature>
<comment type="subunit">
    <text evidence="5">The Tat system comprises two distinct complexes: a TatABC complex, containing multiple copies of TatA, TatB and TatC subunits, and a separate TatA complex, containing only TatA subunits. Substrates initially bind to the TatABC complex, which probably triggers association of the separate TatA complex to form the active translocon.</text>
</comment>
<accession>A0A401JHQ4</accession>
<proteinExistence type="inferred from homology"/>
<reference evidence="7 8" key="1">
    <citation type="journal article" date="2019" name="Front. Microbiol.">
        <title>Genomes of Neutrophilic Sulfur-Oxidizing Chemolithoautotrophs Representing 9 Proteobacterial Species From 8 Genera.</title>
        <authorList>
            <person name="Watanabe T."/>
            <person name="Kojima H."/>
            <person name="Umezawa K."/>
            <person name="Hori C."/>
            <person name="Takasuka T.E."/>
            <person name="Kato Y."/>
            <person name="Fukui M."/>
        </authorList>
    </citation>
    <scope>NUCLEOTIDE SEQUENCE [LARGE SCALE GENOMIC DNA]</scope>
    <source>
        <strain evidence="7 8">TTN</strain>
    </source>
</reference>
<comment type="caution">
    <text evidence="7">The sequence shown here is derived from an EMBL/GenBank/DDBJ whole genome shotgun (WGS) entry which is preliminary data.</text>
</comment>
<keyword evidence="8" id="KW-1185">Reference proteome</keyword>
<gene>
    <name evidence="5" type="primary">tatC</name>
    <name evidence="7" type="ORF">SFMTTN_3355</name>
</gene>
<feature type="region of interest" description="Disordered" evidence="6">
    <location>
        <begin position="243"/>
        <end position="274"/>
    </location>
</feature>
<dbReference type="AlphaFoldDB" id="A0A401JHQ4"/>
<dbReference type="NCBIfam" id="TIGR00945">
    <property type="entry name" value="tatC"/>
    <property type="match status" value="1"/>
</dbReference>
<keyword evidence="3 5" id="KW-1133">Transmembrane helix</keyword>
<evidence type="ECO:0000256" key="3">
    <source>
        <dbReference type="ARBA" id="ARBA00022989"/>
    </source>
</evidence>
<evidence type="ECO:0000313" key="7">
    <source>
        <dbReference type="EMBL" id="GBL47515.1"/>
    </source>
</evidence>
<dbReference type="RefSeq" id="WP_124706279.1">
    <property type="nucleotide sequence ID" value="NZ_BGOW01000046.1"/>
</dbReference>
<dbReference type="GO" id="GO:0043953">
    <property type="term" value="P:protein transport by the Tat complex"/>
    <property type="evidence" value="ECO:0007669"/>
    <property type="project" value="UniProtKB-UniRule"/>
</dbReference>
<organism evidence="7 8">
    <name type="scientific">Sulfuriferula multivorans</name>
    <dbReference type="NCBI Taxonomy" id="1559896"/>
    <lineage>
        <taxon>Bacteria</taxon>
        <taxon>Pseudomonadati</taxon>
        <taxon>Pseudomonadota</taxon>
        <taxon>Betaproteobacteria</taxon>
        <taxon>Nitrosomonadales</taxon>
        <taxon>Sulfuricellaceae</taxon>
        <taxon>Sulfuriferula</taxon>
    </lineage>
</organism>
<dbReference type="PRINTS" id="PR01840">
    <property type="entry name" value="TATCFAMILY"/>
</dbReference>